<dbReference type="InterPro" id="IPR001647">
    <property type="entry name" value="HTH_TetR"/>
</dbReference>
<keyword evidence="1" id="KW-0805">Transcription regulation</keyword>
<feature type="domain" description="HTH tetR-type" evidence="5">
    <location>
        <begin position="15"/>
        <end position="76"/>
    </location>
</feature>
<comment type="caution">
    <text evidence="6">The sequence shown here is derived from an EMBL/GenBank/DDBJ whole genome shotgun (WGS) entry which is preliminary data.</text>
</comment>
<evidence type="ECO:0000256" key="3">
    <source>
        <dbReference type="ARBA" id="ARBA00023163"/>
    </source>
</evidence>
<dbReference type="GO" id="GO:0003677">
    <property type="term" value="F:DNA binding"/>
    <property type="evidence" value="ECO:0007669"/>
    <property type="project" value="UniProtKB-UniRule"/>
</dbReference>
<evidence type="ECO:0000256" key="2">
    <source>
        <dbReference type="ARBA" id="ARBA00023125"/>
    </source>
</evidence>
<dbReference type="InterPro" id="IPR036271">
    <property type="entry name" value="Tet_transcr_reg_TetR-rel_C_sf"/>
</dbReference>
<dbReference type="EMBL" id="CAACYD010000007">
    <property type="protein sequence ID" value="VFA90261.1"/>
    <property type="molecule type" value="Genomic_DNA"/>
</dbReference>
<keyword evidence="2 4" id="KW-0238">DNA-binding</keyword>
<dbReference type="InterPro" id="IPR050109">
    <property type="entry name" value="HTH-type_TetR-like_transc_reg"/>
</dbReference>
<dbReference type="SUPFAM" id="SSF46689">
    <property type="entry name" value="Homeodomain-like"/>
    <property type="match status" value="1"/>
</dbReference>
<dbReference type="PANTHER" id="PTHR30055">
    <property type="entry name" value="HTH-TYPE TRANSCRIPTIONAL REGULATOR RUTR"/>
    <property type="match status" value="1"/>
</dbReference>
<dbReference type="RefSeq" id="WP_109239944.1">
    <property type="nucleotide sequence ID" value="NZ_CAACYD010000007.1"/>
</dbReference>
<evidence type="ECO:0000259" key="5">
    <source>
        <dbReference type="PROSITE" id="PS50977"/>
    </source>
</evidence>
<dbReference type="Pfam" id="PF13305">
    <property type="entry name" value="TetR_C_33"/>
    <property type="match status" value="1"/>
</dbReference>
<dbReference type="Pfam" id="PF00440">
    <property type="entry name" value="TetR_N"/>
    <property type="match status" value="1"/>
</dbReference>
<organism evidence="6 7">
    <name type="scientific">Gordonia paraffinivorans</name>
    <dbReference type="NCBI Taxonomy" id="175628"/>
    <lineage>
        <taxon>Bacteria</taxon>
        <taxon>Bacillati</taxon>
        <taxon>Actinomycetota</taxon>
        <taxon>Actinomycetes</taxon>
        <taxon>Mycobacteriales</taxon>
        <taxon>Gordoniaceae</taxon>
        <taxon>Gordonia</taxon>
    </lineage>
</organism>
<feature type="DNA-binding region" description="H-T-H motif" evidence="4">
    <location>
        <begin position="39"/>
        <end position="58"/>
    </location>
</feature>
<name>A0ABD7V7S1_9ACTN</name>
<dbReference type="GeneID" id="60751815"/>
<sequence length="241" mass="26182">MRTHRRARSPRGAGEILAEEIIEAAGELLVENGDDSAMSIRAVATRVGVTPPSIYLHFADKDALLDAVCARYFERLDDELAAAAADVDDPLERVLRLGLAYVRFALATPVLYRVAFRNRAEGSAPSKVDEVLAASAHTRFVGTVAELAEEGLFRPEEVEDVVLELWAAAHGVVSLMMAKGGLDWGDDLERAESVLKAVCLGRALLTRRPGCADLHVARDWLRDLPADIAPTQDNDNSVKGR</sequence>
<dbReference type="AlphaFoldDB" id="A0ABD7V7S1"/>
<accession>A0ABD7V7S1</accession>
<protein>
    <submittedName>
        <fullName evidence="6">Tetracycline repressor protein TetR</fullName>
    </submittedName>
</protein>
<dbReference type="PANTHER" id="PTHR30055:SF234">
    <property type="entry name" value="HTH-TYPE TRANSCRIPTIONAL REGULATOR BETI"/>
    <property type="match status" value="1"/>
</dbReference>
<evidence type="ECO:0000313" key="6">
    <source>
        <dbReference type="EMBL" id="VFA90261.1"/>
    </source>
</evidence>
<dbReference type="InterPro" id="IPR025996">
    <property type="entry name" value="MT1864/Rv1816-like_C"/>
</dbReference>
<dbReference type="PROSITE" id="PS50977">
    <property type="entry name" value="HTH_TETR_2"/>
    <property type="match status" value="1"/>
</dbReference>
<proteinExistence type="predicted"/>
<evidence type="ECO:0000256" key="1">
    <source>
        <dbReference type="ARBA" id="ARBA00023015"/>
    </source>
</evidence>
<evidence type="ECO:0000256" key="4">
    <source>
        <dbReference type="PROSITE-ProRule" id="PRU00335"/>
    </source>
</evidence>
<reference evidence="6 7" key="1">
    <citation type="submission" date="2019-02" db="EMBL/GenBank/DDBJ databases">
        <authorList>
            <consortium name="Pathogen Informatics"/>
        </authorList>
    </citation>
    <scope>NUCLEOTIDE SEQUENCE [LARGE SCALE GENOMIC DNA]</scope>
    <source>
        <strain evidence="6 7">3012STDY6756503</strain>
    </source>
</reference>
<evidence type="ECO:0000313" key="7">
    <source>
        <dbReference type="Proteomes" id="UP000360750"/>
    </source>
</evidence>
<dbReference type="Gene3D" id="1.10.357.10">
    <property type="entry name" value="Tetracycline Repressor, domain 2"/>
    <property type="match status" value="1"/>
</dbReference>
<keyword evidence="3" id="KW-0804">Transcription</keyword>
<dbReference type="InterPro" id="IPR009057">
    <property type="entry name" value="Homeodomain-like_sf"/>
</dbReference>
<dbReference type="GO" id="GO:0006355">
    <property type="term" value="P:regulation of DNA-templated transcription"/>
    <property type="evidence" value="ECO:0007669"/>
    <property type="project" value="UniProtKB-ARBA"/>
</dbReference>
<gene>
    <name evidence="6" type="ORF">NCTC8139_03844</name>
</gene>
<dbReference type="Proteomes" id="UP000360750">
    <property type="component" value="Unassembled WGS sequence"/>
</dbReference>
<dbReference type="SUPFAM" id="SSF48498">
    <property type="entry name" value="Tetracyclin repressor-like, C-terminal domain"/>
    <property type="match status" value="1"/>
</dbReference>